<dbReference type="KEGG" id="izh:FEM41_04460"/>
<protein>
    <submittedName>
        <fullName evidence="1">2-dehydro-3-deoxygalactonokinase</fullName>
    </submittedName>
</protein>
<dbReference type="GO" id="GO:0008671">
    <property type="term" value="F:2-dehydro-3-deoxygalactonokinase activity"/>
    <property type="evidence" value="ECO:0007669"/>
    <property type="project" value="InterPro"/>
</dbReference>
<proteinExistence type="predicted"/>
<dbReference type="InterPro" id="IPR007729">
    <property type="entry name" value="DGOK"/>
</dbReference>
<sequence length="291" mass="31355">MAEEYIAVDWGSTHLRAWHIRSGEFVNTLALPCGVTRMGQDTAEEIFQRHLAPWRGKDAIPVVMAGMIGSESGWLPVPYLPCPATLEAPGEQRCAVAKGVWIVPGLKSARHGVYNVMRGEETQLLGAYELAPASCYVMPGTHCKWVPVAERQVAGFDTVMTGELHHLLLTHSLVGQSLPAQKEDEQAFHRGLETGLEAPSVLPRLFETRAAWLLGALARESVSDYLSGLLIGAEVAAQSAQLRPESVVVVGSEALVARYLKAFSLAGITASACDGERAFVRGIGRIMDAGK</sequence>
<dbReference type="RefSeq" id="WP_138094844.1">
    <property type="nucleotide sequence ID" value="NZ_CP040428.1"/>
</dbReference>
<dbReference type="Pfam" id="PF05035">
    <property type="entry name" value="DGOK"/>
    <property type="match status" value="1"/>
</dbReference>
<dbReference type="InterPro" id="IPR042257">
    <property type="entry name" value="DGOK_C"/>
</dbReference>
<keyword evidence="2" id="KW-1185">Reference proteome</keyword>
<evidence type="ECO:0000313" key="1">
    <source>
        <dbReference type="EMBL" id="QCT18955.1"/>
    </source>
</evidence>
<dbReference type="AlphaFoldDB" id="A0A4P8YEB3"/>
<keyword evidence="1" id="KW-0418">Kinase</keyword>
<dbReference type="Gene3D" id="3.30.420.310">
    <property type="entry name" value="2-keto-3-deoxy-galactonokinase, C-terminal domain"/>
    <property type="match status" value="1"/>
</dbReference>
<evidence type="ECO:0000313" key="2">
    <source>
        <dbReference type="Proteomes" id="UP000302163"/>
    </source>
</evidence>
<reference evidence="1 2" key="1">
    <citation type="submission" date="2019-05" db="EMBL/GenBank/DDBJ databases">
        <title>Complete genome sequence of Izhakiella calystegiae KSNA2, an endophyte isolated from beach morning glory (Calystegia soldanella).</title>
        <authorList>
            <person name="Jiang L."/>
            <person name="Jeong J.C."/>
            <person name="Kim C.Y."/>
            <person name="Kim D.H."/>
            <person name="Kim S.W."/>
            <person name="Lee j."/>
        </authorList>
    </citation>
    <scope>NUCLEOTIDE SEQUENCE [LARGE SCALE GENOMIC DNA]</scope>
    <source>
        <strain evidence="1 2">KSNA2</strain>
    </source>
</reference>
<gene>
    <name evidence="1" type="ORF">FEM41_04460</name>
</gene>
<dbReference type="EMBL" id="CP040428">
    <property type="protein sequence ID" value="QCT18955.1"/>
    <property type="molecule type" value="Genomic_DNA"/>
</dbReference>
<dbReference type="OrthoDB" id="256574at2"/>
<name>A0A4P8YEB3_9ENTR</name>
<dbReference type="GO" id="GO:0034194">
    <property type="term" value="P:D-galactonate catabolic process"/>
    <property type="evidence" value="ECO:0007669"/>
    <property type="project" value="InterPro"/>
</dbReference>
<organism evidence="1 2">
    <name type="scientific">Jejubacter calystegiae</name>
    <dbReference type="NCBI Taxonomy" id="2579935"/>
    <lineage>
        <taxon>Bacteria</taxon>
        <taxon>Pseudomonadati</taxon>
        <taxon>Pseudomonadota</taxon>
        <taxon>Gammaproteobacteria</taxon>
        <taxon>Enterobacterales</taxon>
        <taxon>Enterobacteriaceae</taxon>
        <taxon>Jejubacter</taxon>
    </lineage>
</organism>
<keyword evidence="1" id="KW-0808">Transferase</keyword>
<dbReference type="Gene3D" id="3.30.420.300">
    <property type="entry name" value="2-keto-3-deoxy-galactonokinase, substrate binding domain"/>
    <property type="match status" value="1"/>
</dbReference>
<accession>A0A4P8YEB3</accession>
<dbReference type="Proteomes" id="UP000302163">
    <property type="component" value="Chromosome"/>
</dbReference>
<dbReference type="InterPro" id="IPR042258">
    <property type="entry name" value="DGOK_N"/>
</dbReference>